<dbReference type="PANTHER" id="PTHR12686:SF8">
    <property type="entry name" value="EXOSOME COMPLEX COMPONENT CSL4"/>
    <property type="match status" value="1"/>
</dbReference>
<name>A0AAV5S5T6_MAUHU</name>
<dbReference type="GO" id="GO:0005730">
    <property type="term" value="C:nucleolus"/>
    <property type="evidence" value="ECO:0007669"/>
    <property type="project" value="UniProtKB-SubCell"/>
</dbReference>
<dbReference type="GO" id="GO:0000176">
    <property type="term" value="C:nuclear exosome (RNase complex)"/>
    <property type="evidence" value="ECO:0007669"/>
    <property type="project" value="TreeGrafter"/>
</dbReference>
<dbReference type="AlphaFoldDB" id="A0AAV5S5T6"/>
<comment type="subcellular location">
    <subcellularLocation>
        <location evidence="1">Nucleus</location>
        <location evidence="1">Nucleolus</location>
    </subcellularLocation>
</comment>
<accession>A0AAV5S5T6</accession>
<evidence type="ECO:0000256" key="1">
    <source>
        <dbReference type="ARBA" id="ARBA00004604"/>
    </source>
</evidence>
<evidence type="ECO:0000256" key="2">
    <source>
        <dbReference type="ARBA" id="ARBA00022490"/>
    </source>
</evidence>
<keyword evidence="6" id="KW-1185">Reference proteome</keyword>
<evidence type="ECO:0000313" key="5">
    <source>
        <dbReference type="EMBL" id="GMM58868.1"/>
    </source>
</evidence>
<dbReference type="GO" id="GO:0006396">
    <property type="term" value="P:RNA processing"/>
    <property type="evidence" value="ECO:0007669"/>
    <property type="project" value="InterPro"/>
</dbReference>
<keyword evidence="3" id="KW-0271">Exosome</keyword>
<evidence type="ECO:0000256" key="3">
    <source>
        <dbReference type="ARBA" id="ARBA00022835"/>
    </source>
</evidence>
<dbReference type="SUPFAM" id="SSF50249">
    <property type="entry name" value="Nucleic acid-binding proteins"/>
    <property type="match status" value="1"/>
</dbReference>
<organism evidence="5 6">
    <name type="scientific">Maudiozyma humilis</name>
    <name type="common">Sour dough yeast</name>
    <name type="synonym">Kazachstania humilis</name>
    <dbReference type="NCBI Taxonomy" id="51915"/>
    <lineage>
        <taxon>Eukaryota</taxon>
        <taxon>Fungi</taxon>
        <taxon>Dikarya</taxon>
        <taxon>Ascomycota</taxon>
        <taxon>Saccharomycotina</taxon>
        <taxon>Saccharomycetes</taxon>
        <taxon>Saccharomycetales</taxon>
        <taxon>Saccharomycetaceae</taxon>
        <taxon>Maudiozyma</taxon>
    </lineage>
</organism>
<feature type="domain" description="Exosome complex component CSL4 C-terminal" evidence="4">
    <location>
        <begin position="156"/>
        <end position="261"/>
    </location>
</feature>
<protein>
    <submittedName>
        <fullName evidence="5">Exosome non-catalytic core subunit</fullName>
    </submittedName>
</protein>
<dbReference type="GO" id="GO:0003723">
    <property type="term" value="F:RNA binding"/>
    <property type="evidence" value="ECO:0007669"/>
    <property type="project" value="InterPro"/>
</dbReference>
<keyword evidence="2" id="KW-0963">Cytoplasm</keyword>
<dbReference type="InterPro" id="IPR039771">
    <property type="entry name" value="Csl4"/>
</dbReference>
<dbReference type="InterPro" id="IPR019495">
    <property type="entry name" value="EXOSC1_C"/>
</dbReference>
<dbReference type="FunFam" id="2.40.50.140:FF:000312">
    <property type="entry name" value="Exosome complex component CSL4"/>
    <property type="match status" value="1"/>
</dbReference>
<dbReference type="EMBL" id="BTGD01000025">
    <property type="protein sequence ID" value="GMM58868.1"/>
    <property type="molecule type" value="Genomic_DNA"/>
</dbReference>
<dbReference type="Pfam" id="PF10447">
    <property type="entry name" value="EXOSC1"/>
    <property type="match status" value="1"/>
</dbReference>
<sequence length="316" mass="33970">MKVEREDTYTQFHTPTVEATLYLLTVVTPPSMQELPFKALPGQILAPEFDLLEAPQTNITETKETTTSTDPTIVKYVCGTGTKLIQYPTKDAAGRDIEINVICSTKLGKVYSYEVAAPADYKSVDETRKVQFRTISVGSSELMEQTGGKSESNNNLPREGDLVLCRVSRISLQRANVEILAVNTKNVPIDGGVGTNGSGVSAVGGGSGAQTFSVSQASSDVGETFRGIIRSQDVRSTDRDKVVMIECFKPGDIVKAQVISLGDGNNYYLTTARNDLGVVFAKANNGAGGLMYATDWLSMTAPTSGVVEKRKCAKPF</sequence>
<dbReference type="Proteomes" id="UP001377567">
    <property type="component" value="Unassembled WGS sequence"/>
</dbReference>
<dbReference type="Gene3D" id="2.40.50.140">
    <property type="entry name" value="Nucleic acid-binding proteins"/>
    <property type="match status" value="1"/>
</dbReference>
<comment type="caution">
    <text evidence="5">The sequence shown here is derived from an EMBL/GenBank/DDBJ whole genome shotgun (WGS) entry which is preliminary data.</text>
</comment>
<dbReference type="GO" id="GO:0005737">
    <property type="term" value="C:cytoplasm"/>
    <property type="evidence" value="ECO:0007669"/>
    <property type="project" value="TreeGrafter"/>
</dbReference>
<dbReference type="Gene3D" id="2.40.50.880">
    <property type="match status" value="1"/>
</dbReference>
<evidence type="ECO:0000259" key="4">
    <source>
        <dbReference type="Pfam" id="PF10447"/>
    </source>
</evidence>
<evidence type="ECO:0000313" key="6">
    <source>
        <dbReference type="Proteomes" id="UP001377567"/>
    </source>
</evidence>
<proteinExistence type="predicted"/>
<dbReference type="PANTHER" id="PTHR12686">
    <property type="entry name" value="3'-5' EXORIBONUCLEASE CSL4-RELATED"/>
    <property type="match status" value="1"/>
</dbReference>
<reference evidence="5 6" key="1">
    <citation type="journal article" date="2023" name="Elife">
        <title>Identification of key yeast species and microbe-microbe interactions impacting larval growth of Drosophila in the wild.</title>
        <authorList>
            <person name="Mure A."/>
            <person name="Sugiura Y."/>
            <person name="Maeda R."/>
            <person name="Honda K."/>
            <person name="Sakurai N."/>
            <person name="Takahashi Y."/>
            <person name="Watada M."/>
            <person name="Katoh T."/>
            <person name="Gotoh A."/>
            <person name="Gotoh Y."/>
            <person name="Taniguchi I."/>
            <person name="Nakamura K."/>
            <person name="Hayashi T."/>
            <person name="Katayama T."/>
            <person name="Uemura T."/>
            <person name="Hattori Y."/>
        </authorList>
    </citation>
    <scope>NUCLEOTIDE SEQUENCE [LARGE SCALE GENOMIC DNA]</scope>
    <source>
        <strain evidence="5 6">KH-74</strain>
    </source>
</reference>
<gene>
    <name evidence="5" type="ORF">DAKH74_054850</name>
</gene>
<dbReference type="InterPro" id="IPR012340">
    <property type="entry name" value="NA-bd_OB-fold"/>
</dbReference>